<evidence type="ECO:0000313" key="2">
    <source>
        <dbReference type="Proteomes" id="UP001472677"/>
    </source>
</evidence>
<comment type="caution">
    <text evidence="1">The sequence shown here is derived from an EMBL/GenBank/DDBJ whole genome shotgun (WGS) entry which is preliminary data.</text>
</comment>
<organism evidence="1 2">
    <name type="scientific">Hibiscus sabdariffa</name>
    <name type="common">roselle</name>
    <dbReference type="NCBI Taxonomy" id="183260"/>
    <lineage>
        <taxon>Eukaryota</taxon>
        <taxon>Viridiplantae</taxon>
        <taxon>Streptophyta</taxon>
        <taxon>Embryophyta</taxon>
        <taxon>Tracheophyta</taxon>
        <taxon>Spermatophyta</taxon>
        <taxon>Magnoliopsida</taxon>
        <taxon>eudicotyledons</taxon>
        <taxon>Gunneridae</taxon>
        <taxon>Pentapetalae</taxon>
        <taxon>rosids</taxon>
        <taxon>malvids</taxon>
        <taxon>Malvales</taxon>
        <taxon>Malvaceae</taxon>
        <taxon>Malvoideae</taxon>
        <taxon>Hibiscus</taxon>
    </lineage>
</organism>
<name>A0ABR1ZGI8_9ROSI</name>
<dbReference type="InterPro" id="IPR000863">
    <property type="entry name" value="Sulfotransferase_dom"/>
</dbReference>
<dbReference type="Gene3D" id="3.40.50.300">
    <property type="entry name" value="P-loop containing nucleotide triphosphate hydrolases"/>
    <property type="match status" value="2"/>
</dbReference>
<dbReference type="Pfam" id="PF00685">
    <property type="entry name" value="Sulfotransfer_1"/>
    <property type="match status" value="2"/>
</dbReference>
<dbReference type="SUPFAM" id="SSF52540">
    <property type="entry name" value="P-loop containing nucleoside triphosphate hydrolases"/>
    <property type="match status" value="1"/>
</dbReference>
<dbReference type="InterPro" id="IPR027417">
    <property type="entry name" value="P-loop_NTPase"/>
</dbReference>
<protein>
    <submittedName>
        <fullName evidence="1">Uncharacterized protein</fullName>
    </submittedName>
</protein>
<dbReference type="Proteomes" id="UP001472677">
    <property type="component" value="Unassembled WGS sequence"/>
</dbReference>
<dbReference type="PANTHER" id="PTHR11783">
    <property type="entry name" value="SULFOTRANSFERASE SULT"/>
    <property type="match status" value="1"/>
</dbReference>
<keyword evidence="2" id="KW-1185">Reference proteome</keyword>
<dbReference type="EMBL" id="JBBPBM010002250">
    <property type="protein sequence ID" value="KAK8479575.1"/>
    <property type="molecule type" value="Genomic_DNA"/>
</dbReference>
<proteinExistence type="predicted"/>
<accession>A0ABR1ZGI8</accession>
<reference evidence="1 2" key="1">
    <citation type="journal article" date="2024" name="G3 (Bethesda)">
        <title>Genome assembly of Hibiscus sabdariffa L. provides insights into metabolisms of medicinal natural products.</title>
        <authorList>
            <person name="Kim T."/>
        </authorList>
    </citation>
    <scope>NUCLEOTIDE SEQUENCE [LARGE SCALE GENOMIC DNA]</scope>
    <source>
        <strain evidence="1">TK-2024</strain>
        <tissue evidence="1">Old leaves</tissue>
    </source>
</reference>
<sequence length="230" mass="26258">MWHHLAQDRDRFARGQNPLLASNPHQLVPFLELNVYWNNPFPDLENVCVYKPRLFATHVPCASLPASIKDSECKIVYVCRNPMDMFISLWNFIGNLRDQSQEPPLSLDEAFDKFYRGIYLAGPFFEHVLEDEEKQGVVEEIANICSFEELKELQVNKKGLSSVGIPIPHKNYFRKGKVGDWSNHLTPSMVERLEKLMHEKLDNSASITAKVDASADLAKIALPDAPPWLP</sequence>
<gene>
    <name evidence="1" type="ORF">V6N12_055400</name>
</gene>
<evidence type="ECO:0000313" key="1">
    <source>
        <dbReference type="EMBL" id="KAK8479575.1"/>
    </source>
</evidence>